<dbReference type="PANTHER" id="PTHR11055">
    <property type="entry name" value="BIFUNCTIONAL 3'-PHOSPHOADENOSINE 5'-PHOSPHOSULFATE SYNTHASE"/>
    <property type="match status" value="1"/>
</dbReference>
<comment type="catalytic activity">
    <reaction evidence="1 14 15">
        <text>adenosine 5'-phosphosulfate + ATP = 3'-phosphoadenylyl sulfate + ADP + H(+)</text>
        <dbReference type="Rhea" id="RHEA:24152"/>
        <dbReference type="ChEBI" id="CHEBI:15378"/>
        <dbReference type="ChEBI" id="CHEBI:30616"/>
        <dbReference type="ChEBI" id="CHEBI:58243"/>
        <dbReference type="ChEBI" id="CHEBI:58339"/>
        <dbReference type="ChEBI" id="CHEBI:456216"/>
        <dbReference type="EC" id="2.7.1.25"/>
    </reaction>
</comment>
<evidence type="ECO:0000256" key="7">
    <source>
        <dbReference type="ARBA" id="ARBA00022679"/>
    </source>
</evidence>
<evidence type="ECO:0000256" key="3">
    <source>
        <dbReference type="ARBA" id="ARBA00004806"/>
    </source>
</evidence>
<keyword evidence="16" id="KW-0812">Transmembrane</keyword>
<proteinExistence type="inferred from homology"/>
<dbReference type="GO" id="GO:0004020">
    <property type="term" value="F:adenylylsulfate kinase activity"/>
    <property type="evidence" value="ECO:0007669"/>
    <property type="project" value="UniProtKB-UniRule"/>
</dbReference>
<feature type="binding site" evidence="14">
    <location>
        <begin position="50"/>
        <end position="57"/>
    </location>
    <ligand>
        <name>ATP</name>
        <dbReference type="ChEBI" id="CHEBI:30616"/>
    </ligand>
</feature>
<keyword evidence="14" id="KW-0597">Phosphoprotein</keyword>
<dbReference type="SUPFAM" id="SSF52540">
    <property type="entry name" value="P-loop containing nucleoside triphosphate hydrolases"/>
    <property type="match status" value="1"/>
</dbReference>
<keyword evidence="9 14" id="KW-0418">Kinase</keyword>
<dbReference type="EMBL" id="JACHBW010000007">
    <property type="protein sequence ID" value="MBB6103044.1"/>
    <property type="molecule type" value="Genomic_DNA"/>
</dbReference>
<organism evidence="18 19">
    <name type="scientific">Paraburkholderia bannensis</name>
    <dbReference type="NCBI Taxonomy" id="765414"/>
    <lineage>
        <taxon>Bacteria</taxon>
        <taxon>Pseudomonadati</taxon>
        <taxon>Pseudomonadota</taxon>
        <taxon>Betaproteobacteria</taxon>
        <taxon>Burkholderiales</taxon>
        <taxon>Burkholderiaceae</taxon>
        <taxon>Paraburkholderia</taxon>
    </lineage>
</organism>
<dbReference type="AlphaFoldDB" id="A0A7W9TXQ2"/>
<feature type="active site" description="Phosphoserine intermediate" evidence="14">
    <location>
        <position position="124"/>
    </location>
</feature>
<evidence type="ECO:0000313" key="19">
    <source>
        <dbReference type="Proteomes" id="UP000571554"/>
    </source>
</evidence>
<dbReference type="Gene3D" id="3.40.50.300">
    <property type="entry name" value="P-loop containing nucleotide triphosphate hydrolases"/>
    <property type="match status" value="1"/>
</dbReference>
<evidence type="ECO:0000256" key="10">
    <source>
        <dbReference type="ARBA" id="ARBA00022840"/>
    </source>
</evidence>
<evidence type="ECO:0000256" key="14">
    <source>
        <dbReference type="HAMAP-Rule" id="MF_00065"/>
    </source>
</evidence>
<accession>A0A7W9TXQ2</accession>
<dbReference type="CDD" id="cd02027">
    <property type="entry name" value="APSK"/>
    <property type="match status" value="1"/>
</dbReference>
<dbReference type="Proteomes" id="UP000571554">
    <property type="component" value="Unassembled WGS sequence"/>
</dbReference>
<dbReference type="NCBIfam" id="TIGR00455">
    <property type="entry name" value="apsK"/>
    <property type="match status" value="1"/>
</dbReference>
<evidence type="ECO:0000256" key="15">
    <source>
        <dbReference type="RuleBase" id="RU004347"/>
    </source>
</evidence>
<evidence type="ECO:0000256" key="11">
    <source>
        <dbReference type="ARBA" id="ARBA00029724"/>
    </source>
</evidence>
<evidence type="ECO:0000256" key="6">
    <source>
        <dbReference type="ARBA" id="ARBA00018163"/>
    </source>
</evidence>
<comment type="caution">
    <text evidence="18">The sequence shown here is derived from an EMBL/GenBank/DDBJ whole genome shotgun (WGS) entry which is preliminary data.</text>
</comment>
<dbReference type="EC" id="2.7.1.25" evidence="5 14"/>
<evidence type="ECO:0000256" key="13">
    <source>
        <dbReference type="ARBA" id="ARBA00031464"/>
    </source>
</evidence>
<evidence type="ECO:0000256" key="4">
    <source>
        <dbReference type="ARBA" id="ARBA00007008"/>
    </source>
</evidence>
<feature type="transmembrane region" description="Helical" evidence="16">
    <location>
        <begin position="107"/>
        <end position="126"/>
    </location>
</feature>
<comment type="similarity">
    <text evidence="4 14 15">Belongs to the APS kinase family.</text>
</comment>
<evidence type="ECO:0000256" key="16">
    <source>
        <dbReference type="SAM" id="Phobius"/>
    </source>
</evidence>
<evidence type="ECO:0000256" key="5">
    <source>
        <dbReference type="ARBA" id="ARBA00012121"/>
    </source>
</evidence>
<dbReference type="GO" id="GO:0000103">
    <property type="term" value="P:sulfate assimilation"/>
    <property type="evidence" value="ECO:0007669"/>
    <property type="project" value="UniProtKB-UniRule"/>
</dbReference>
<evidence type="ECO:0000313" key="18">
    <source>
        <dbReference type="EMBL" id="MBB6103044.1"/>
    </source>
</evidence>
<dbReference type="NCBIfam" id="NF003013">
    <property type="entry name" value="PRK03846.1"/>
    <property type="match status" value="1"/>
</dbReference>
<dbReference type="Pfam" id="PF01583">
    <property type="entry name" value="APS_kinase"/>
    <property type="match status" value="1"/>
</dbReference>
<name>A0A7W9TXQ2_9BURK</name>
<gene>
    <name evidence="14" type="primary">cysC</name>
    <name evidence="18" type="ORF">F4827_002897</name>
</gene>
<keyword evidence="16" id="KW-1133">Transmembrane helix</keyword>
<evidence type="ECO:0000256" key="9">
    <source>
        <dbReference type="ARBA" id="ARBA00022777"/>
    </source>
</evidence>
<evidence type="ECO:0000259" key="17">
    <source>
        <dbReference type="Pfam" id="PF01583"/>
    </source>
</evidence>
<keyword evidence="19" id="KW-1185">Reference proteome</keyword>
<dbReference type="HAMAP" id="MF_00065">
    <property type="entry name" value="Adenylyl_sulf_kinase"/>
    <property type="match status" value="1"/>
</dbReference>
<dbReference type="InterPro" id="IPR002891">
    <property type="entry name" value="APS"/>
</dbReference>
<feature type="domain" description="APS kinase" evidence="17">
    <location>
        <begin position="43"/>
        <end position="192"/>
    </location>
</feature>
<protein>
    <recommendedName>
        <fullName evidence="6 14">Adenylyl-sulfate kinase</fullName>
        <ecNumber evidence="5 14">2.7.1.25</ecNumber>
    </recommendedName>
    <alternativeName>
        <fullName evidence="12 14">APS kinase</fullName>
    </alternativeName>
    <alternativeName>
        <fullName evidence="13 14">ATP adenosine-5'-phosphosulfate 3'-phosphotransferase</fullName>
    </alternativeName>
    <alternativeName>
        <fullName evidence="11 14">Adenosine-5'-phosphosulfate kinase</fullName>
    </alternativeName>
</protein>
<reference evidence="18 19" key="1">
    <citation type="submission" date="2020-08" db="EMBL/GenBank/DDBJ databases">
        <title>Above-ground endophytic microbial communities from plants in different locations in the United States.</title>
        <authorList>
            <person name="Frank C."/>
        </authorList>
    </citation>
    <scope>NUCLEOTIDE SEQUENCE [LARGE SCALE GENOMIC DNA]</scope>
    <source>
        <strain evidence="18 19">WP4_2_2</strain>
    </source>
</reference>
<comment type="function">
    <text evidence="2 14 15">Catalyzes the synthesis of activated sulfate.</text>
</comment>
<comment type="pathway">
    <text evidence="3 14 15">Sulfur metabolism; hydrogen sulfide biosynthesis; sulfite from sulfate: step 2/3.</text>
</comment>
<keyword evidence="7 14" id="KW-0808">Transferase</keyword>
<dbReference type="InterPro" id="IPR059117">
    <property type="entry name" value="APS_kinase_dom"/>
</dbReference>
<evidence type="ECO:0000256" key="12">
    <source>
        <dbReference type="ARBA" id="ARBA00031393"/>
    </source>
</evidence>
<keyword evidence="8 14" id="KW-0547">Nucleotide-binding</keyword>
<dbReference type="UniPathway" id="UPA00140">
    <property type="reaction ID" value="UER00205"/>
</dbReference>
<dbReference type="GO" id="GO:0005524">
    <property type="term" value="F:ATP binding"/>
    <property type="evidence" value="ECO:0007669"/>
    <property type="project" value="UniProtKB-UniRule"/>
</dbReference>
<keyword evidence="16" id="KW-0472">Membrane</keyword>
<evidence type="ECO:0000256" key="8">
    <source>
        <dbReference type="ARBA" id="ARBA00022741"/>
    </source>
</evidence>
<dbReference type="PANTHER" id="PTHR11055:SF63">
    <property type="entry name" value="ADENYLYL-SULFATE KINASE 1, CHLOROPLASTIC"/>
    <property type="match status" value="1"/>
</dbReference>
<evidence type="ECO:0000256" key="1">
    <source>
        <dbReference type="ARBA" id="ARBA00001823"/>
    </source>
</evidence>
<dbReference type="GO" id="GO:0070814">
    <property type="term" value="P:hydrogen sulfide biosynthetic process"/>
    <property type="evidence" value="ECO:0007669"/>
    <property type="project" value="UniProtKB-UniRule"/>
</dbReference>
<keyword evidence="10 14" id="KW-0067">ATP-binding</keyword>
<sequence>MRPGARKARKTLDQMKREPMQIVVESPTSIQPSDRARIKGQRAFVVWLTGISGAGKSTLANLLEQSLYARGLHTALLDGDSLRLGLNRDLGFSDADRSENIRRAAEVARLMVNAGLVVIVATISPIRAARESARALFAENEFFEVFVDAPLDVAEARDVKGLYALARQGTIRQFTGIGSAYEPPVQHDVHVQTAHMSKELCIDAILQKLPIHHA</sequence>
<dbReference type="InterPro" id="IPR027417">
    <property type="entry name" value="P-loop_NTPase"/>
</dbReference>
<evidence type="ECO:0000256" key="2">
    <source>
        <dbReference type="ARBA" id="ARBA00002632"/>
    </source>
</evidence>